<evidence type="ECO:0000313" key="2">
    <source>
        <dbReference type="Proteomes" id="UP001209279"/>
    </source>
</evidence>
<gene>
    <name evidence="1" type="ORF">K7K07_20560</name>
</gene>
<dbReference type="InterPro" id="IPR022385">
    <property type="entry name" value="Rhs_assc_core"/>
</dbReference>
<sequence length="277" mass="30683">MPHSTLLVAINANTSVIGVQADLGLNAVTYTAFGDQQGRSGAESVQGYNGQRYEPALSCYILGNGYRTFDPELMRFHSPDNLSPFSGGGINCYAYCAGDPVNSSDPSGHMRSVRTLLHLEPRYDLNKTKATDYAPETHKYAGWWMNSEANGWDAEMAIKLPRRLEKQTYYQRQSDLSDRAQSAVPGWYARQKLKSVTRKIQQTESRLKVLKDLLPTQAVQISSLIFSMTGRPPTYGRALEDPPAYGPSAPQANDAQRIHGLLLNDPPPAYVVRRASL</sequence>
<reference evidence="1" key="1">
    <citation type="submission" date="2021-08" db="EMBL/GenBank/DDBJ databases">
        <authorList>
            <person name="Yaryura P.M."/>
            <person name="Bianco M.I."/>
            <person name="Morais C."/>
            <person name="Setubal J.C."/>
        </authorList>
    </citation>
    <scope>NUCLEOTIDE SEQUENCE</scope>
    <source>
        <strain evidence="1">AP1</strain>
    </source>
</reference>
<organism evidence="1 2">
    <name type="scientific">Pseudomonas soli</name>
    <dbReference type="NCBI Taxonomy" id="1306993"/>
    <lineage>
        <taxon>Bacteria</taxon>
        <taxon>Pseudomonadati</taxon>
        <taxon>Pseudomonadota</taxon>
        <taxon>Gammaproteobacteria</taxon>
        <taxon>Pseudomonadales</taxon>
        <taxon>Pseudomonadaceae</taxon>
        <taxon>Pseudomonas</taxon>
    </lineage>
</organism>
<dbReference type="Proteomes" id="UP001209279">
    <property type="component" value="Chromosome"/>
</dbReference>
<evidence type="ECO:0000313" key="1">
    <source>
        <dbReference type="EMBL" id="UXZ44444.1"/>
    </source>
</evidence>
<dbReference type="SUPFAM" id="SSF56399">
    <property type="entry name" value="ADP-ribosylation"/>
    <property type="match status" value="1"/>
</dbReference>
<dbReference type="NCBIfam" id="TIGR03696">
    <property type="entry name" value="Rhs_assc_core"/>
    <property type="match status" value="1"/>
</dbReference>
<accession>A0AAJ5MIW2</accession>
<dbReference type="EMBL" id="CP083803">
    <property type="protein sequence ID" value="UXZ44444.1"/>
    <property type="molecule type" value="Genomic_DNA"/>
</dbReference>
<dbReference type="AlphaFoldDB" id="A0AAJ5MIW2"/>
<protein>
    <submittedName>
        <fullName evidence="1">RHS repeat-associated core domain-containing protein</fullName>
    </submittedName>
</protein>
<name>A0AAJ5MIW2_9PSED</name>
<proteinExistence type="predicted"/>
<dbReference type="Gene3D" id="2.180.10.10">
    <property type="entry name" value="RHS repeat-associated core"/>
    <property type="match status" value="1"/>
</dbReference>
<dbReference type="RefSeq" id="WP_263158704.1">
    <property type="nucleotide sequence ID" value="NZ_CP083803.1"/>
</dbReference>